<dbReference type="RefSeq" id="WP_112375291.1">
    <property type="nucleotide sequence ID" value="NZ_CP069793.1"/>
</dbReference>
<keyword evidence="2" id="KW-1003">Cell membrane</keyword>
<organism evidence="6 7">
    <name type="scientific">Sphingobacterium multivorum</name>
    <dbReference type="NCBI Taxonomy" id="28454"/>
    <lineage>
        <taxon>Bacteria</taxon>
        <taxon>Pseudomonadati</taxon>
        <taxon>Bacteroidota</taxon>
        <taxon>Sphingobacteriia</taxon>
        <taxon>Sphingobacteriales</taxon>
        <taxon>Sphingobacteriaceae</taxon>
        <taxon>Sphingobacterium</taxon>
    </lineage>
</organism>
<dbReference type="GO" id="GO:0005886">
    <property type="term" value="C:plasma membrane"/>
    <property type="evidence" value="ECO:0007669"/>
    <property type="project" value="UniProtKB-SubCell"/>
</dbReference>
<keyword evidence="3" id="KW-0812">Transmembrane</keyword>
<dbReference type="PANTHER" id="PTHR30250:SF26">
    <property type="entry name" value="PSMA PROTEIN"/>
    <property type="match status" value="1"/>
</dbReference>
<sequence>MKGEASRTSKSLKNARYAILFYFLYLFLQFFSRKVFLDKLGAELLGLSTTIANILSFLNLAELGVAAAVSFSLYKPLLDRNENEINNIMSIQGWLYRKVARVVLVVALFLLLAIPFIFRNTSISLGIIYATFLISLAGVILSYLVNYTQILLVADQREYKVNSITQGARILKIILQIIAVYYFQNGYILWLTLELIFSVLTAYFLHRIVFKTYPWLKIQVAEGSSLREKYPHIIAKTKQLIFHQLSQFILNQTTPIIIFSILSLTTVAIYGNYMLIVNGILLFINAMFSGAQAGIGNLVAENNKGKILAFFGEFAVLKYWIVSVICFVMIFQTQGFIALWVGEKYVLPMIDLYLLVAYLFILVVRVTDGFIYAYGLFQDVWAQILEMFLNLGLSTFLGFKFGLTGILAGILISQFLLMMCWKPYFLFKFGIRESFAIYLKKIFIYVFCIVLSFCFSRLLYSFLPYFDNVNYFQWVKNALLLSIAYLLVSIFVFASISSDFRKVIVRVKNIVLSIMQKNT</sequence>
<evidence type="ECO:0000256" key="1">
    <source>
        <dbReference type="ARBA" id="ARBA00004651"/>
    </source>
</evidence>
<evidence type="ECO:0000256" key="5">
    <source>
        <dbReference type="ARBA" id="ARBA00023136"/>
    </source>
</evidence>
<protein>
    <recommendedName>
        <fullName evidence="8">Sugar transporter</fullName>
    </recommendedName>
</protein>
<evidence type="ECO:0000256" key="4">
    <source>
        <dbReference type="ARBA" id="ARBA00022989"/>
    </source>
</evidence>
<reference evidence="6 7" key="1">
    <citation type="submission" date="2018-06" db="EMBL/GenBank/DDBJ databases">
        <authorList>
            <consortium name="Pathogen Informatics"/>
            <person name="Doyle S."/>
        </authorList>
    </citation>
    <scope>NUCLEOTIDE SEQUENCE [LARGE SCALE GENOMIC DNA]</scope>
    <source>
        <strain evidence="6 7">NCTC11343</strain>
    </source>
</reference>
<evidence type="ECO:0000256" key="2">
    <source>
        <dbReference type="ARBA" id="ARBA00022475"/>
    </source>
</evidence>
<comment type="subcellular location">
    <subcellularLocation>
        <location evidence="1">Cell membrane</location>
        <topology evidence="1">Multi-pass membrane protein</topology>
    </subcellularLocation>
</comment>
<dbReference type="InterPro" id="IPR050833">
    <property type="entry name" value="Poly_Biosynth_Transport"/>
</dbReference>
<evidence type="ECO:0000313" key="7">
    <source>
        <dbReference type="Proteomes" id="UP000251241"/>
    </source>
</evidence>
<keyword evidence="4" id="KW-1133">Transmembrane helix</keyword>
<evidence type="ECO:0008006" key="8">
    <source>
        <dbReference type="Google" id="ProtNLM"/>
    </source>
</evidence>
<evidence type="ECO:0000256" key="3">
    <source>
        <dbReference type="ARBA" id="ARBA00022692"/>
    </source>
</evidence>
<keyword evidence="5" id="KW-0472">Membrane</keyword>
<gene>
    <name evidence="6" type="ORF">NCTC11343_03474</name>
</gene>
<dbReference type="PANTHER" id="PTHR30250">
    <property type="entry name" value="PST FAMILY PREDICTED COLANIC ACID TRANSPORTER"/>
    <property type="match status" value="1"/>
</dbReference>
<proteinExistence type="predicted"/>
<dbReference type="EMBL" id="UAUU01000009">
    <property type="protein sequence ID" value="SPZ88418.1"/>
    <property type="molecule type" value="Genomic_DNA"/>
</dbReference>
<dbReference type="GeneID" id="97183334"/>
<dbReference type="Proteomes" id="UP000251241">
    <property type="component" value="Unassembled WGS sequence"/>
</dbReference>
<evidence type="ECO:0000313" key="6">
    <source>
        <dbReference type="EMBL" id="SPZ88418.1"/>
    </source>
</evidence>
<accession>A0A2X2J315</accession>
<name>A0A2X2J315_SPHMU</name>
<dbReference type="AlphaFoldDB" id="A0A2X2J315"/>